<evidence type="ECO:0000256" key="1">
    <source>
        <dbReference type="ARBA" id="ARBA00000085"/>
    </source>
</evidence>
<reference evidence="11" key="1">
    <citation type="submission" date="2021-04" db="EMBL/GenBank/DDBJ databases">
        <title>Pseudonocardia sp. nov., isolated from sandy soil of mangrove forest.</title>
        <authorList>
            <person name="Zan Z."/>
            <person name="Huang R."/>
            <person name="Liu W."/>
        </authorList>
    </citation>
    <scope>NUCLEOTIDE SEQUENCE</scope>
    <source>
        <strain evidence="11">S2-4</strain>
    </source>
</reference>
<comment type="caution">
    <text evidence="11">The sequence shown here is derived from an EMBL/GenBank/DDBJ whole genome shotgun (WGS) entry which is preliminary data.</text>
</comment>
<evidence type="ECO:0000256" key="9">
    <source>
        <dbReference type="SAM" id="Phobius"/>
    </source>
</evidence>
<keyword evidence="7" id="KW-0067">ATP-binding</keyword>
<accession>A0ABT0ZVW5</accession>
<dbReference type="InterPro" id="IPR003594">
    <property type="entry name" value="HATPase_dom"/>
</dbReference>
<sequence>MRAPTRLDAAIAGALGAGGLAELALGALPDSDPLVAAGVIVIAAGALLLRTRVPLVAFGVALLVLAASELPGDGVGLTASMALGLLVALSSVAQRCAPAVGAAAATGTFALFGALSLLGDRPWDVMAMLLGTGSAWGIGRLVRREQERSAELAAVAAQLALEREARADEAVRVERGRIARELHDAVAHIVSVMTLQVGGVRRLLDAGGGHDREAGMLRGVEDLGREAVAELHRVVGVLRALAAEPDGESGLAPPPRLEHVGQLAERIRSAGLPVDLRVEGEPRPLPGGLDLAAYRIVQEGLTNALKHAGPARARVVVRYDPAELTVSVVDDGAGGPGEPAGHGLAGMRERVGMYGGELETGAAPGGGWAVRARLPAPP</sequence>
<evidence type="ECO:0000256" key="2">
    <source>
        <dbReference type="ARBA" id="ARBA00012438"/>
    </source>
</evidence>
<dbReference type="PANTHER" id="PTHR24421:SF10">
    <property type="entry name" value="NITRATE_NITRITE SENSOR PROTEIN NARQ"/>
    <property type="match status" value="1"/>
</dbReference>
<name>A0ABT0ZVW5_9PSEU</name>
<dbReference type="InterPro" id="IPR011712">
    <property type="entry name" value="Sig_transdc_His_kin_sub3_dim/P"/>
</dbReference>
<dbReference type="Pfam" id="PF07730">
    <property type="entry name" value="HisKA_3"/>
    <property type="match status" value="1"/>
</dbReference>
<keyword evidence="12" id="KW-1185">Reference proteome</keyword>
<dbReference type="Proteomes" id="UP001165283">
    <property type="component" value="Unassembled WGS sequence"/>
</dbReference>
<keyword evidence="9" id="KW-1133">Transmembrane helix</keyword>
<dbReference type="PANTHER" id="PTHR24421">
    <property type="entry name" value="NITRATE/NITRITE SENSOR PROTEIN NARX-RELATED"/>
    <property type="match status" value="1"/>
</dbReference>
<evidence type="ECO:0000256" key="7">
    <source>
        <dbReference type="ARBA" id="ARBA00022840"/>
    </source>
</evidence>
<evidence type="ECO:0000256" key="8">
    <source>
        <dbReference type="ARBA" id="ARBA00023012"/>
    </source>
</evidence>
<keyword evidence="9" id="KW-0472">Membrane</keyword>
<proteinExistence type="predicted"/>
<dbReference type="EMBL" id="JAGSOV010000015">
    <property type="protein sequence ID" value="MCO1654868.1"/>
    <property type="molecule type" value="Genomic_DNA"/>
</dbReference>
<dbReference type="GO" id="GO:0016301">
    <property type="term" value="F:kinase activity"/>
    <property type="evidence" value="ECO:0007669"/>
    <property type="project" value="UniProtKB-KW"/>
</dbReference>
<keyword evidence="6 11" id="KW-0418">Kinase</keyword>
<evidence type="ECO:0000256" key="6">
    <source>
        <dbReference type="ARBA" id="ARBA00022777"/>
    </source>
</evidence>
<dbReference type="Pfam" id="PF02518">
    <property type="entry name" value="HATPase_c"/>
    <property type="match status" value="1"/>
</dbReference>
<dbReference type="Gene3D" id="3.30.565.10">
    <property type="entry name" value="Histidine kinase-like ATPase, C-terminal domain"/>
    <property type="match status" value="1"/>
</dbReference>
<dbReference type="Gene3D" id="1.20.5.1930">
    <property type="match status" value="1"/>
</dbReference>
<dbReference type="EC" id="2.7.13.3" evidence="2"/>
<keyword evidence="9" id="KW-0812">Transmembrane</keyword>
<evidence type="ECO:0000313" key="12">
    <source>
        <dbReference type="Proteomes" id="UP001165283"/>
    </source>
</evidence>
<gene>
    <name evidence="11" type="ORF">KDL28_07330</name>
</gene>
<feature type="transmembrane region" description="Helical" evidence="9">
    <location>
        <begin position="99"/>
        <end position="118"/>
    </location>
</feature>
<evidence type="ECO:0000256" key="4">
    <source>
        <dbReference type="ARBA" id="ARBA00022679"/>
    </source>
</evidence>
<dbReference type="InterPro" id="IPR050482">
    <property type="entry name" value="Sensor_HK_TwoCompSys"/>
</dbReference>
<dbReference type="SUPFAM" id="SSF55874">
    <property type="entry name" value="ATPase domain of HSP90 chaperone/DNA topoisomerase II/histidine kinase"/>
    <property type="match status" value="1"/>
</dbReference>
<dbReference type="RefSeq" id="WP_252436568.1">
    <property type="nucleotide sequence ID" value="NZ_JAGSOV010000015.1"/>
</dbReference>
<keyword evidence="3" id="KW-0597">Phosphoprotein</keyword>
<keyword evidence="8" id="KW-0902">Two-component regulatory system</keyword>
<comment type="catalytic activity">
    <reaction evidence="1">
        <text>ATP + protein L-histidine = ADP + protein N-phospho-L-histidine.</text>
        <dbReference type="EC" id="2.7.13.3"/>
    </reaction>
</comment>
<dbReference type="CDD" id="cd16917">
    <property type="entry name" value="HATPase_UhpB-NarQ-NarX-like"/>
    <property type="match status" value="1"/>
</dbReference>
<evidence type="ECO:0000256" key="3">
    <source>
        <dbReference type="ARBA" id="ARBA00022553"/>
    </source>
</evidence>
<evidence type="ECO:0000256" key="5">
    <source>
        <dbReference type="ARBA" id="ARBA00022741"/>
    </source>
</evidence>
<evidence type="ECO:0000259" key="10">
    <source>
        <dbReference type="SMART" id="SM00387"/>
    </source>
</evidence>
<keyword evidence="5" id="KW-0547">Nucleotide-binding</keyword>
<dbReference type="InterPro" id="IPR036890">
    <property type="entry name" value="HATPase_C_sf"/>
</dbReference>
<dbReference type="SMART" id="SM00387">
    <property type="entry name" value="HATPase_c"/>
    <property type="match status" value="1"/>
</dbReference>
<keyword evidence="4" id="KW-0808">Transferase</keyword>
<feature type="transmembrane region" description="Helical" evidence="9">
    <location>
        <begin position="36"/>
        <end position="67"/>
    </location>
</feature>
<evidence type="ECO:0000313" key="11">
    <source>
        <dbReference type="EMBL" id="MCO1654868.1"/>
    </source>
</evidence>
<protein>
    <recommendedName>
        <fullName evidence="2">histidine kinase</fullName>
        <ecNumber evidence="2">2.7.13.3</ecNumber>
    </recommendedName>
</protein>
<feature type="domain" description="Histidine kinase/HSP90-like ATPase" evidence="10">
    <location>
        <begin position="288"/>
        <end position="378"/>
    </location>
</feature>
<organism evidence="11 12">
    <name type="scientific">Pseudonocardia humida</name>
    <dbReference type="NCBI Taxonomy" id="2800819"/>
    <lineage>
        <taxon>Bacteria</taxon>
        <taxon>Bacillati</taxon>
        <taxon>Actinomycetota</taxon>
        <taxon>Actinomycetes</taxon>
        <taxon>Pseudonocardiales</taxon>
        <taxon>Pseudonocardiaceae</taxon>
        <taxon>Pseudonocardia</taxon>
    </lineage>
</organism>